<gene>
    <name evidence="2" type="ORF">BDY17DRAFT_54067</name>
</gene>
<dbReference type="AlphaFoldDB" id="A0A6A6PH41"/>
<name>A0A6A6PH41_9PEZI</name>
<keyword evidence="3" id="KW-1185">Reference proteome</keyword>
<evidence type="ECO:0000313" key="3">
    <source>
        <dbReference type="Proteomes" id="UP000799767"/>
    </source>
</evidence>
<feature type="compositionally biased region" description="Acidic residues" evidence="1">
    <location>
        <begin position="436"/>
        <end position="450"/>
    </location>
</feature>
<dbReference type="Proteomes" id="UP000799767">
    <property type="component" value="Unassembled WGS sequence"/>
</dbReference>
<accession>A0A6A6PH41</accession>
<evidence type="ECO:0000313" key="2">
    <source>
        <dbReference type="EMBL" id="KAF2479312.1"/>
    </source>
</evidence>
<evidence type="ECO:0000256" key="1">
    <source>
        <dbReference type="SAM" id="MobiDB-lite"/>
    </source>
</evidence>
<feature type="region of interest" description="Disordered" evidence="1">
    <location>
        <begin position="23"/>
        <end position="49"/>
    </location>
</feature>
<sequence length="450" mass="49083">MPPSDFTSPRKTHHLAPCIPSVRQRRPKSVSSAPFGTLHLPTDKASSLQSSGGTLSVHLVHAAVTQPTPADLLSVLPTPFGTERQLRDHVVENPPLDSSLERLAARLSYQGESQIKEHHTSRSPLQRSAQVNGGELRQLAHRKGFWTTLQCALQVSKWNTSITKRDCILAKHTKSTDSLIQGAKAVSAERELRRDPSAPGTVTTSTYTAPVIAIPAEPSTLLLEQVCTTSPTSEDTTSLEASTGPLYARRDMSRSPPGFQCLLIPWRDCGAPALNTPGAHYQEHVGRHAKASASPSQHRRGKLGNRIATCLWQPSSGRNLEAKCQNCTQALCKTTKSDTVSRHCEREEQAVSPLCIGTAYVEDWNDQSDSSSSADGSECDEGFHDTPMTSPCSAPQKRSDCLQRSSPLESWCPWIDGQADVRRDHGEDQIPIDASIEQDDETGCELDFLD</sequence>
<protein>
    <submittedName>
        <fullName evidence="2">Uncharacterized protein</fullName>
    </submittedName>
</protein>
<dbReference type="RefSeq" id="XP_033585882.1">
    <property type="nucleotide sequence ID" value="XM_033738481.1"/>
</dbReference>
<organism evidence="2 3">
    <name type="scientific">Neohortaea acidophila</name>
    <dbReference type="NCBI Taxonomy" id="245834"/>
    <lineage>
        <taxon>Eukaryota</taxon>
        <taxon>Fungi</taxon>
        <taxon>Dikarya</taxon>
        <taxon>Ascomycota</taxon>
        <taxon>Pezizomycotina</taxon>
        <taxon>Dothideomycetes</taxon>
        <taxon>Dothideomycetidae</taxon>
        <taxon>Mycosphaerellales</taxon>
        <taxon>Teratosphaeriaceae</taxon>
        <taxon>Neohortaea</taxon>
    </lineage>
</organism>
<feature type="region of interest" description="Disordered" evidence="1">
    <location>
        <begin position="366"/>
        <end position="398"/>
    </location>
</feature>
<dbReference type="EMBL" id="MU001642">
    <property type="protein sequence ID" value="KAF2479312.1"/>
    <property type="molecule type" value="Genomic_DNA"/>
</dbReference>
<proteinExistence type="predicted"/>
<dbReference type="GeneID" id="54479483"/>
<reference evidence="2" key="1">
    <citation type="journal article" date="2020" name="Stud. Mycol.">
        <title>101 Dothideomycetes genomes: a test case for predicting lifestyles and emergence of pathogens.</title>
        <authorList>
            <person name="Haridas S."/>
            <person name="Albert R."/>
            <person name="Binder M."/>
            <person name="Bloem J."/>
            <person name="Labutti K."/>
            <person name="Salamov A."/>
            <person name="Andreopoulos B."/>
            <person name="Baker S."/>
            <person name="Barry K."/>
            <person name="Bills G."/>
            <person name="Bluhm B."/>
            <person name="Cannon C."/>
            <person name="Castanera R."/>
            <person name="Culley D."/>
            <person name="Daum C."/>
            <person name="Ezra D."/>
            <person name="Gonzalez J."/>
            <person name="Henrissat B."/>
            <person name="Kuo A."/>
            <person name="Liang C."/>
            <person name="Lipzen A."/>
            <person name="Lutzoni F."/>
            <person name="Magnuson J."/>
            <person name="Mondo S."/>
            <person name="Nolan M."/>
            <person name="Ohm R."/>
            <person name="Pangilinan J."/>
            <person name="Park H.-J."/>
            <person name="Ramirez L."/>
            <person name="Alfaro M."/>
            <person name="Sun H."/>
            <person name="Tritt A."/>
            <person name="Yoshinaga Y."/>
            <person name="Zwiers L.-H."/>
            <person name="Turgeon B."/>
            <person name="Goodwin S."/>
            <person name="Spatafora J."/>
            <person name="Crous P."/>
            <person name="Grigoriev I."/>
        </authorList>
    </citation>
    <scope>NUCLEOTIDE SEQUENCE</scope>
    <source>
        <strain evidence="2">CBS 113389</strain>
    </source>
</reference>
<feature type="region of interest" description="Disordered" evidence="1">
    <location>
        <begin position="422"/>
        <end position="450"/>
    </location>
</feature>
<feature type="compositionally biased region" description="Low complexity" evidence="1">
    <location>
        <begin position="367"/>
        <end position="376"/>
    </location>
</feature>